<name>A0AA37T1V2_9GAMM</name>
<accession>A0AA37T1V2</accession>
<gene>
    <name evidence="1" type="ORF">GCM10007877_02460</name>
</gene>
<reference evidence="1 2" key="1">
    <citation type="journal article" date="2014" name="Int. J. Syst. Evol. Microbiol.">
        <title>Complete genome sequence of Corynebacterium casei LMG S-19264T (=DSM 44701T), isolated from a smear-ripened cheese.</title>
        <authorList>
            <consortium name="US DOE Joint Genome Institute (JGI-PGF)"/>
            <person name="Walter F."/>
            <person name="Albersmeier A."/>
            <person name="Kalinowski J."/>
            <person name="Ruckert C."/>
        </authorList>
    </citation>
    <scope>NUCLEOTIDE SEQUENCE [LARGE SCALE GENOMIC DNA]</scope>
    <source>
        <strain evidence="1 2">NBRC 110095</strain>
    </source>
</reference>
<organism evidence="1 2">
    <name type="scientific">Marinibactrum halimedae</name>
    <dbReference type="NCBI Taxonomy" id="1444977"/>
    <lineage>
        <taxon>Bacteria</taxon>
        <taxon>Pseudomonadati</taxon>
        <taxon>Pseudomonadota</taxon>
        <taxon>Gammaproteobacteria</taxon>
        <taxon>Cellvibrionales</taxon>
        <taxon>Cellvibrionaceae</taxon>
        <taxon>Marinibactrum</taxon>
    </lineage>
</organism>
<protein>
    <submittedName>
        <fullName evidence="1">Uncharacterized protein</fullName>
    </submittedName>
</protein>
<comment type="caution">
    <text evidence="1">The sequence shown here is derived from an EMBL/GenBank/DDBJ whole genome shotgun (WGS) entry which is preliminary data.</text>
</comment>
<dbReference type="RefSeq" id="WP_232594298.1">
    <property type="nucleotide sequence ID" value="NZ_BSPD01000007.1"/>
</dbReference>
<proteinExistence type="predicted"/>
<evidence type="ECO:0000313" key="1">
    <source>
        <dbReference type="EMBL" id="GLS24534.1"/>
    </source>
</evidence>
<dbReference type="EMBL" id="BSPD01000007">
    <property type="protein sequence ID" value="GLS24534.1"/>
    <property type="molecule type" value="Genomic_DNA"/>
</dbReference>
<dbReference type="AlphaFoldDB" id="A0AA37T1V2"/>
<dbReference type="Proteomes" id="UP001156870">
    <property type="component" value="Unassembled WGS sequence"/>
</dbReference>
<keyword evidence="2" id="KW-1185">Reference proteome</keyword>
<evidence type="ECO:0000313" key="2">
    <source>
        <dbReference type="Proteomes" id="UP001156870"/>
    </source>
</evidence>
<sequence>MFYQTWVWKEQTEPFTPKGPNLSRLKRHKLKLDGSIIEIRCPRHNDPDTSPKVLKGNLALNAESILPKDSYGDNWKYLHPVTQEWQFYGPLGTGMAAGVTLQLHLLTYTKHKKGVSYFNPRAFEFAITQFLTESFGNWEKRLGNDTQCYFAPLNWQVLEGFDVPAARFDMDISNETINTHFLMFPVSPDFLAMAKIEISRVPNTQWKRYPKLDDFVRPDEIFALRDLVLDNITLTLSPEAQAQQKAALEGLDDTELVKSFPPIQWLPLDDEGKKKLLLT</sequence>